<name>A0A8S5QE38_9CAUD</name>
<proteinExistence type="predicted"/>
<feature type="coiled-coil region" evidence="1">
    <location>
        <begin position="3"/>
        <end position="62"/>
    </location>
</feature>
<reference evidence="2" key="1">
    <citation type="journal article" date="2021" name="Proc. Natl. Acad. Sci. U.S.A.">
        <title>A Catalog of Tens of Thousands of Viruses from Human Metagenomes Reveals Hidden Associations with Chronic Diseases.</title>
        <authorList>
            <person name="Tisza M.J."/>
            <person name="Buck C.B."/>
        </authorList>
    </citation>
    <scope>NUCLEOTIDE SEQUENCE</scope>
    <source>
        <strain evidence="2">CtVii20</strain>
    </source>
</reference>
<sequence length="81" mass="9281">MQLAKSEETLKQARASSEVLTAQLKASELGLKKEKEALQNVRTSFEAYRKEEEKKIRRLKRERNGSLMIIAGLLGYMVARK</sequence>
<dbReference type="EMBL" id="BK015631">
    <property type="protein sequence ID" value="DAE16796.1"/>
    <property type="molecule type" value="Genomic_DNA"/>
</dbReference>
<accession>A0A8S5QE38</accession>
<keyword evidence="1" id="KW-0175">Coiled coil</keyword>
<organism evidence="2">
    <name type="scientific">Siphoviridae sp. ctVii20</name>
    <dbReference type="NCBI Taxonomy" id="2825533"/>
    <lineage>
        <taxon>Viruses</taxon>
        <taxon>Duplodnaviria</taxon>
        <taxon>Heunggongvirae</taxon>
        <taxon>Uroviricota</taxon>
        <taxon>Caudoviricetes</taxon>
    </lineage>
</organism>
<evidence type="ECO:0000313" key="2">
    <source>
        <dbReference type="EMBL" id="DAE16796.1"/>
    </source>
</evidence>
<evidence type="ECO:0000256" key="1">
    <source>
        <dbReference type="SAM" id="Coils"/>
    </source>
</evidence>
<protein>
    <submittedName>
        <fullName evidence="2">Coiled-coil domain-containing protein</fullName>
    </submittedName>
</protein>